<reference evidence="1 2" key="1">
    <citation type="submission" date="2022-11" db="EMBL/GenBank/DDBJ databases">
        <title>Draft genome sequence of Saccharopolyspora sp. WRP15-2 isolated from rhizosphere soils of wild rice in Thailand.</title>
        <authorList>
            <person name="Duangmal K."/>
            <person name="Kammanee S."/>
            <person name="Muangham S."/>
        </authorList>
    </citation>
    <scope>NUCLEOTIDE SEQUENCE [LARGE SCALE GENOMIC DNA]</scope>
    <source>
        <strain evidence="1 2">WRP15-2</strain>
    </source>
</reference>
<name>A0ABT4UYI4_9PSEU</name>
<dbReference type="EMBL" id="JAQGLA010000019">
    <property type="protein sequence ID" value="MDA3626771.1"/>
    <property type="molecule type" value="Genomic_DNA"/>
</dbReference>
<dbReference type="SUPFAM" id="SSF82185">
    <property type="entry name" value="Histone H3 K4-specific methyltransferase SET7/9 N-terminal domain"/>
    <property type="match status" value="1"/>
</dbReference>
<evidence type="ECO:0000313" key="2">
    <source>
        <dbReference type="Proteomes" id="UP001210380"/>
    </source>
</evidence>
<sequence>MIRANEDDLEGEPYGPVFYEGQRFTGEAVDELPDGTLVSSTSYVNGLQDGPDREWYNDGSRRAEGMFRQGVPVGVHRTWDPDGHVVREIEFSDGGRILRRRGFDAAGNVTWEDAG</sequence>
<keyword evidence="2" id="KW-1185">Reference proteome</keyword>
<evidence type="ECO:0000313" key="1">
    <source>
        <dbReference type="EMBL" id="MDA3626771.1"/>
    </source>
</evidence>
<accession>A0ABT4UYI4</accession>
<evidence type="ECO:0008006" key="3">
    <source>
        <dbReference type="Google" id="ProtNLM"/>
    </source>
</evidence>
<gene>
    <name evidence="1" type="ORF">OU415_15100</name>
</gene>
<dbReference type="RefSeq" id="WP_270949380.1">
    <property type="nucleotide sequence ID" value="NZ_JAQGLA010000019.1"/>
</dbReference>
<proteinExistence type="predicted"/>
<comment type="caution">
    <text evidence="1">The sequence shown here is derived from an EMBL/GenBank/DDBJ whole genome shotgun (WGS) entry which is preliminary data.</text>
</comment>
<organism evidence="1 2">
    <name type="scientific">Saccharopolyspora oryzae</name>
    <dbReference type="NCBI Taxonomy" id="2997343"/>
    <lineage>
        <taxon>Bacteria</taxon>
        <taxon>Bacillati</taxon>
        <taxon>Actinomycetota</taxon>
        <taxon>Actinomycetes</taxon>
        <taxon>Pseudonocardiales</taxon>
        <taxon>Pseudonocardiaceae</taxon>
        <taxon>Saccharopolyspora</taxon>
    </lineage>
</organism>
<dbReference type="Proteomes" id="UP001210380">
    <property type="component" value="Unassembled WGS sequence"/>
</dbReference>
<dbReference type="Gene3D" id="2.20.110.10">
    <property type="entry name" value="Histone H3 K4-specific methyltransferase SET7/9 N-terminal domain"/>
    <property type="match status" value="1"/>
</dbReference>
<protein>
    <recommendedName>
        <fullName evidence="3">MORN repeat protein</fullName>
    </recommendedName>
</protein>